<dbReference type="RefSeq" id="WP_024751871.1">
    <property type="nucleotide sequence ID" value="NZ_CDNC01000045.1"/>
</dbReference>
<feature type="domain" description="FAD synthetase" evidence="11">
    <location>
        <begin position="18"/>
        <end position="170"/>
    </location>
</feature>
<dbReference type="GO" id="GO:0009231">
    <property type="term" value="P:riboflavin biosynthetic process"/>
    <property type="evidence" value="ECO:0007669"/>
    <property type="project" value="InterPro"/>
</dbReference>
<evidence type="ECO:0000259" key="11">
    <source>
        <dbReference type="Pfam" id="PF06574"/>
    </source>
</evidence>
<dbReference type="SUPFAM" id="SSF52374">
    <property type="entry name" value="Nucleotidylyl transferase"/>
    <property type="match status" value="1"/>
</dbReference>
<keyword evidence="5" id="KW-0808">Transferase</keyword>
<dbReference type="GO" id="GO:0006747">
    <property type="term" value="P:FAD biosynthetic process"/>
    <property type="evidence" value="ECO:0007669"/>
    <property type="project" value="UniProtKB-UniPathway"/>
</dbReference>
<accession>A0A0B7GWF4</accession>
<dbReference type="Gene3D" id="3.40.50.620">
    <property type="entry name" value="HUPs"/>
    <property type="match status" value="1"/>
</dbReference>
<evidence type="ECO:0000256" key="1">
    <source>
        <dbReference type="ARBA" id="ARBA00004726"/>
    </source>
</evidence>
<evidence type="ECO:0000313" key="15">
    <source>
        <dbReference type="Proteomes" id="UP000323594"/>
    </source>
</evidence>
<dbReference type="InterPro" id="IPR015864">
    <property type="entry name" value="FAD_synthase"/>
</dbReference>
<dbReference type="GO" id="GO:0003919">
    <property type="term" value="F:FMN adenylyltransferase activity"/>
    <property type="evidence" value="ECO:0007669"/>
    <property type="project" value="UniProtKB-EC"/>
</dbReference>
<name>A0A0B7GWF4_TREPH</name>
<evidence type="ECO:0000256" key="6">
    <source>
        <dbReference type="ARBA" id="ARBA00022695"/>
    </source>
</evidence>
<dbReference type="Proteomes" id="UP000042527">
    <property type="component" value="Unassembled WGS sequence"/>
</dbReference>
<evidence type="ECO:0000256" key="2">
    <source>
        <dbReference type="ARBA" id="ARBA00012393"/>
    </source>
</evidence>
<dbReference type="OrthoDB" id="9803667at2"/>
<comment type="pathway">
    <text evidence="1">Cofactor biosynthesis; FAD biosynthesis; FAD from FMN: step 1/1.</text>
</comment>
<evidence type="ECO:0000256" key="10">
    <source>
        <dbReference type="ARBA" id="ARBA00049494"/>
    </source>
</evidence>
<dbReference type="GO" id="GO:0005524">
    <property type="term" value="F:ATP binding"/>
    <property type="evidence" value="ECO:0007669"/>
    <property type="project" value="UniProtKB-KW"/>
</dbReference>
<keyword evidence="4" id="KW-0288">FMN</keyword>
<dbReference type="EC" id="2.7.7.2" evidence="2"/>
<keyword evidence="3" id="KW-0285">Flavoprotein</keyword>
<dbReference type="AlphaFoldDB" id="A0A0B7GWF4"/>
<evidence type="ECO:0000313" key="12">
    <source>
        <dbReference type="EMBL" id="CEM62848.1"/>
    </source>
</evidence>
<dbReference type="UniPathway" id="UPA00277">
    <property type="reaction ID" value="UER00407"/>
</dbReference>
<gene>
    <name evidence="13" type="ORF">FUT82_02985</name>
    <name evidence="12" type="ORF">TPHV1_50108</name>
</gene>
<dbReference type="GeneID" id="57751914"/>
<keyword evidence="12" id="KW-0418">Kinase</keyword>
<evidence type="ECO:0000256" key="5">
    <source>
        <dbReference type="ARBA" id="ARBA00022679"/>
    </source>
</evidence>
<dbReference type="EMBL" id="CDNC01000045">
    <property type="protein sequence ID" value="CEM62848.1"/>
    <property type="molecule type" value="Genomic_DNA"/>
</dbReference>
<keyword evidence="8" id="KW-0274">FAD</keyword>
<dbReference type="EMBL" id="CP042817">
    <property type="protein sequence ID" value="QEJ97049.1"/>
    <property type="molecule type" value="Genomic_DNA"/>
</dbReference>
<keyword evidence="14" id="KW-1185">Reference proteome</keyword>
<evidence type="ECO:0000256" key="4">
    <source>
        <dbReference type="ARBA" id="ARBA00022643"/>
    </source>
</evidence>
<dbReference type="GO" id="GO:0016301">
    <property type="term" value="F:kinase activity"/>
    <property type="evidence" value="ECO:0007669"/>
    <property type="project" value="UniProtKB-KW"/>
</dbReference>
<proteinExistence type="predicted"/>
<reference evidence="12" key="2">
    <citation type="submission" date="2015-01" db="EMBL/GenBank/DDBJ databases">
        <authorList>
            <person name="Xiang T."/>
            <person name="Song Y."/>
            <person name="Huang L."/>
            <person name="Wang B."/>
            <person name="Wu P."/>
        </authorList>
    </citation>
    <scope>NUCLEOTIDE SEQUENCE [LARGE SCALE GENOMIC DNA]</scope>
    <source>
        <strain evidence="12">V1</strain>
    </source>
</reference>
<evidence type="ECO:0000313" key="14">
    <source>
        <dbReference type="Proteomes" id="UP000042527"/>
    </source>
</evidence>
<dbReference type="Proteomes" id="UP000323594">
    <property type="component" value="Chromosome"/>
</dbReference>
<evidence type="ECO:0000256" key="9">
    <source>
        <dbReference type="ARBA" id="ARBA00022840"/>
    </source>
</evidence>
<keyword evidence="9" id="KW-0067">ATP-binding</keyword>
<keyword evidence="6" id="KW-0548">Nucleotidyltransferase</keyword>
<keyword evidence="7" id="KW-0547">Nucleotide-binding</keyword>
<dbReference type="InterPro" id="IPR014729">
    <property type="entry name" value="Rossmann-like_a/b/a_fold"/>
</dbReference>
<evidence type="ECO:0000256" key="3">
    <source>
        <dbReference type="ARBA" id="ARBA00022630"/>
    </source>
</evidence>
<comment type="catalytic activity">
    <reaction evidence="10">
        <text>FMN + ATP + H(+) = FAD + diphosphate</text>
        <dbReference type="Rhea" id="RHEA:17237"/>
        <dbReference type="ChEBI" id="CHEBI:15378"/>
        <dbReference type="ChEBI" id="CHEBI:30616"/>
        <dbReference type="ChEBI" id="CHEBI:33019"/>
        <dbReference type="ChEBI" id="CHEBI:57692"/>
        <dbReference type="ChEBI" id="CHEBI:58210"/>
        <dbReference type="EC" id="2.7.7.2"/>
    </reaction>
</comment>
<reference evidence="14" key="1">
    <citation type="submission" date="2015-01" db="EMBL/GenBank/DDBJ databases">
        <authorList>
            <person name="Manzoor Shahid"/>
            <person name="Zubair Saima"/>
        </authorList>
    </citation>
    <scope>NUCLEOTIDE SEQUENCE [LARGE SCALE GENOMIC DNA]</scope>
    <source>
        <strain evidence="14">V1</strain>
    </source>
</reference>
<protein>
    <recommendedName>
        <fullName evidence="2">FAD synthase</fullName>
        <ecNumber evidence="2">2.7.7.2</ecNumber>
    </recommendedName>
</protein>
<dbReference type="Pfam" id="PF06574">
    <property type="entry name" value="FAD_syn"/>
    <property type="match status" value="1"/>
</dbReference>
<evidence type="ECO:0000256" key="7">
    <source>
        <dbReference type="ARBA" id="ARBA00022741"/>
    </source>
</evidence>
<reference evidence="13 15" key="3">
    <citation type="submission" date="2019-08" db="EMBL/GenBank/DDBJ databases">
        <authorList>
            <person name="Kuhnert P."/>
        </authorList>
    </citation>
    <scope>NUCLEOTIDE SEQUENCE [LARGE SCALE GENOMIC DNA]</scope>
    <source>
        <strain evidence="13 15">B36.5</strain>
    </source>
</reference>
<dbReference type="CDD" id="cd02064">
    <property type="entry name" value="FAD_synthetase_N"/>
    <property type="match status" value="1"/>
</dbReference>
<organism evidence="12 14">
    <name type="scientific">Treponema phagedenis</name>
    <dbReference type="NCBI Taxonomy" id="162"/>
    <lineage>
        <taxon>Bacteria</taxon>
        <taxon>Pseudomonadati</taxon>
        <taxon>Spirochaetota</taxon>
        <taxon>Spirochaetia</taxon>
        <taxon>Spirochaetales</taxon>
        <taxon>Treponemataceae</taxon>
        <taxon>Treponema</taxon>
    </lineage>
</organism>
<sequence length="276" mass="30938">MEIFSWDALVKAKAPLITQGAAVSIGGFDGPHRGHVLLFEKVFEAAKKENLKAGLITFSRSPRFKKAGENYVGDVSTLRLRLQKFEELGFDFIVLIDFSCSFARIEGVQFFDILLKTIRIRYLAVGTDFRCGYRLDTGVPELIQLGSEQGFRFDSIGQLTAANNLRISSSAVRVAVEKADFTLAKDLLGYPFLLDIKDVFTPDEQKVCSYKAVKQITQILPPDGRYSVKVFLTYKTTVVALLTIHEGSIVLTFDSIQKNIPAEEKDFDTVEFIQKE</sequence>
<evidence type="ECO:0000313" key="13">
    <source>
        <dbReference type="EMBL" id="QEJ97049.1"/>
    </source>
</evidence>
<evidence type="ECO:0000256" key="8">
    <source>
        <dbReference type="ARBA" id="ARBA00022827"/>
    </source>
</evidence>